<evidence type="ECO:0000256" key="2">
    <source>
        <dbReference type="ARBA" id="ARBA00008889"/>
    </source>
</evidence>
<comment type="function">
    <text evidence="1 6">Component of the ribosome assembly machinery. Nuclear paralog of the ribosomal protein P0, it binds pre-60S subunits at an early stage of assembly in the nucleolus, and is replaced by P0 in cytoplasmic pre-60S subunits and mature 80S ribosomes.</text>
</comment>
<dbReference type="GO" id="GO:0005730">
    <property type="term" value="C:nucleolus"/>
    <property type="evidence" value="ECO:0007669"/>
    <property type="project" value="UniProtKB-SubCell"/>
</dbReference>
<dbReference type="InterPro" id="IPR043164">
    <property type="entry name" value="Ribosomal_uL10-like_insert_sf"/>
</dbReference>
<dbReference type="Pfam" id="PF17777">
    <property type="entry name" value="RL10P_insert"/>
    <property type="match status" value="1"/>
</dbReference>
<dbReference type="InterPro" id="IPR033867">
    <property type="entry name" value="Mrt4"/>
</dbReference>
<dbReference type="GO" id="GO:0005737">
    <property type="term" value="C:cytoplasm"/>
    <property type="evidence" value="ECO:0007669"/>
    <property type="project" value="UniProtKB-SubCell"/>
</dbReference>
<comment type="caution">
    <text evidence="9">The sequence shown here is derived from an EMBL/GenBank/DDBJ whole genome shotgun (WGS) entry which is preliminary data.</text>
</comment>
<dbReference type="Gene3D" id="3.30.70.1730">
    <property type="match status" value="1"/>
</dbReference>
<comment type="subcellular location">
    <subcellularLocation>
        <location evidence="6">Cytoplasm</location>
    </subcellularLocation>
    <subcellularLocation>
        <location evidence="6">Nucleus</location>
        <location evidence="6">Nucleolus</location>
    </subcellularLocation>
</comment>
<keyword evidence="7" id="KW-1133">Transmembrane helix</keyword>
<dbReference type="FunFam" id="3.30.70.1730:FF:000005">
    <property type="entry name" value="Ribosome assembly factor mrt4"/>
    <property type="match status" value="1"/>
</dbReference>
<name>A0A4Y7T954_COPMI</name>
<dbReference type="Pfam" id="PF00466">
    <property type="entry name" value="Ribosomal_L10"/>
    <property type="match status" value="1"/>
</dbReference>
<dbReference type="InterPro" id="IPR001790">
    <property type="entry name" value="Ribosomal_uL10"/>
</dbReference>
<organism evidence="9 10">
    <name type="scientific">Coprinellus micaceus</name>
    <name type="common">Glistening ink-cap mushroom</name>
    <name type="synonym">Coprinus micaceus</name>
    <dbReference type="NCBI Taxonomy" id="71717"/>
    <lineage>
        <taxon>Eukaryota</taxon>
        <taxon>Fungi</taxon>
        <taxon>Dikarya</taxon>
        <taxon>Basidiomycota</taxon>
        <taxon>Agaricomycotina</taxon>
        <taxon>Agaricomycetes</taxon>
        <taxon>Agaricomycetidae</taxon>
        <taxon>Agaricales</taxon>
        <taxon>Agaricineae</taxon>
        <taxon>Psathyrellaceae</taxon>
        <taxon>Coprinellus</taxon>
    </lineage>
</organism>
<sequence>MPRSKRSKVVSLTKVSKKTREHKGALIEEVQANADKYRYCWLFGVGAMRNTHLKTVRKLWKDSARIFFGRAAVMAKALGKTVEEEHKTGLHKLAQQIKGQVGLLFTDSEPSEVTEWFDDFQQPDFARAGNTASKTIILPVGPVMQRHSHPPEPFPHNEDPQLRKLGLTTTMNRGVPTLTSPHKICEKGKTLTPEQAQLLKLIGEKMVVFRVALLARWDSATGEVTQMDPQLISNRTKLKTRRRTKKRTRRWMNEDFSIALSCSIIAAMIRCIILAP</sequence>
<comment type="similarity">
    <text evidence="2 6">Belongs to the universal ribosomal protein uL10 family.</text>
</comment>
<feature type="domain" description="Large ribosomal subunit protein uL10-like insertion" evidence="8">
    <location>
        <begin position="126"/>
        <end position="203"/>
    </location>
</feature>
<evidence type="ECO:0000259" key="8">
    <source>
        <dbReference type="Pfam" id="PF17777"/>
    </source>
</evidence>
<dbReference type="CDD" id="cd05796">
    <property type="entry name" value="Ribosomal_P0_like"/>
    <property type="match status" value="1"/>
</dbReference>
<dbReference type="STRING" id="71717.A0A4Y7T954"/>
<evidence type="ECO:0000313" key="10">
    <source>
        <dbReference type="Proteomes" id="UP000298030"/>
    </source>
</evidence>
<evidence type="ECO:0000313" key="9">
    <source>
        <dbReference type="EMBL" id="TEB30706.1"/>
    </source>
</evidence>
<evidence type="ECO:0000256" key="6">
    <source>
        <dbReference type="RuleBase" id="RU364039"/>
    </source>
</evidence>
<dbReference type="GO" id="GO:0006364">
    <property type="term" value="P:rRNA processing"/>
    <property type="evidence" value="ECO:0007669"/>
    <property type="project" value="TreeGrafter"/>
</dbReference>
<dbReference type="SUPFAM" id="SSF160369">
    <property type="entry name" value="Ribosomal protein L10-like"/>
    <property type="match status" value="1"/>
</dbReference>
<dbReference type="GO" id="GO:0000956">
    <property type="term" value="P:nuclear-transcribed mRNA catabolic process"/>
    <property type="evidence" value="ECO:0007669"/>
    <property type="project" value="TreeGrafter"/>
</dbReference>
<proteinExistence type="inferred from homology"/>
<dbReference type="Gene3D" id="3.90.105.20">
    <property type="match status" value="1"/>
</dbReference>
<dbReference type="InterPro" id="IPR040637">
    <property type="entry name" value="Ribosomal_uL10-like_insert"/>
</dbReference>
<dbReference type="InterPro" id="IPR043141">
    <property type="entry name" value="Ribosomal_uL10-like_sf"/>
</dbReference>
<dbReference type="PANTHER" id="PTHR45841:SF1">
    <property type="entry name" value="MRNA TURNOVER PROTEIN 4 HOMOLOG"/>
    <property type="match status" value="1"/>
</dbReference>
<reference evidence="9 10" key="1">
    <citation type="journal article" date="2019" name="Nat. Ecol. Evol.">
        <title>Megaphylogeny resolves global patterns of mushroom evolution.</title>
        <authorList>
            <person name="Varga T."/>
            <person name="Krizsan K."/>
            <person name="Foldi C."/>
            <person name="Dima B."/>
            <person name="Sanchez-Garcia M."/>
            <person name="Sanchez-Ramirez S."/>
            <person name="Szollosi G.J."/>
            <person name="Szarkandi J.G."/>
            <person name="Papp V."/>
            <person name="Albert L."/>
            <person name="Andreopoulos W."/>
            <person name="Angelini C."/>
            <person name="Antonin V."/>
            <person name="Barry K.W."/>
            <person name="Bougher N.L."/>
            <person name="Buchanan P."/>
            <person name="Buyck B."/>
            <person name="Bense V."/>
            <person name="Catcheside P."/>
            <person name="Chovatia M."/>
            <person name="Cooper J."/>
            <person name="Damon W."/>
            <person name="Desjardin D."/>
            <person name="Finy P."/>
            <person name="Geml J."/>
            <person name="Haridas S."/>
            <person name="Hughes K."/>
            <person name="Justo A."/>
            <person name="Karasinski D."/>
            <person name="Kautmanova I."/>
            <person name="Kiss B."/>
            <person name="Kocsube S."/>
            <person name="Kotiranta H."/>
            <person name="LaButti K.M."/>
            <person name="Lechner B.E."/>
            <person name="Liimatainen K."/>
            <person name="Lipzen A."/>
            <person name="Lukacs Z."/>
            <person name="Mihaltcheva S."/>
            <person name="Morgado L.N."/>
            <person name="Niskanen T."/>
            <person name="Noordeloos M.E."/>
            <person name="Ohm R.A."/>
            <person name="Ortiz-Santana B."/>
            <person name="Ovrebo C."/>
            <person name="Racz N."/>
            <person name="Riley R."/>
            <person name="Savchenko A."/>
            <person name="Shiryaev A."/>
            <person name="Soop K."/>
            <person name="Spirin V."/>
            <person name="Szebenyi C."/>
            <person name="Tomsovsky M."/>
            <person name="Tulloss R.E."/>
            <person name="Uehling J."/>
            <person name="Grigoriev I.V."/>
            <person name="Vagvolgyi C."/>
            <person name="Papp T."/>
            <person name="Martin F.M."/>
            <person name="Miettinen O."/>
            <person name="Hibbett D.S."/>
            <person name="Nagy L.G."/>
        </authorList>
    </citation>
    <scope>NUCLEOTIDE SEQUENCE [LARGE SCALE GENOMIC DNA]</scope>
    <source>
        <strain evidence="9 10">FP101781</strain>
    </source>
</reference>
<evidence type="ECO:0000256" key="3">
    <source>
        <dbReference type="ARBA" id="ARBA00011117"/>
    </source>
</evidence>
<keyword evidence="5 6" id="KW-0539">Nucleus</keyword>
<comment type="subunit">
    <text evidence="3 6">Associates with the pre-60S ribosomal particle.</text>
</comment>
<gene>
    <name evidence="9" type="ORF">FA13DRAFT_1630603</name>
</gene>
<dbReference type="AlphaFoldDB" id="A0A4Y7T954"/>
<keyword evidence="10" id="KW-1185">Reference proteome</keyword>
<protein>
    <recommendedName>
        <fullName evidence="6">Ribosome assembly factor mrt4</fullName>
    </recommendedName>
</protein>
<feature type="transmembrane region" description="Helical" evidence="7">
    <location>
        <begin position="256"/>
        <end position="275"/>
    </location>
</feature>
<dbReference type="GO" id="GO:0030687">
    <property type="term" value="C:preribosome, large subunit precursor"/>
    <property type="evidence" value="ECO:0007669"/>
    <property type="project" value="TreeGrafter"/>
</dbReference>
<dbReference type="PANTHER" id="PTHR45841">
    <property type="entry name" value="MRNA TURNOVER PROTEIN 4 MRTO4"/>
    <property type="match status" value="1"/>
</dbReference>
<dbReference type="FunFam" id="3.90.105.20:FF:000003">
    <property type="entry name" value="Ribosome assembly factor mrt4"/>
    <property type="match status" value="1"/>
</dbReference>
<evidence type="ECO:0000256" key="4">
    <source>
        <dbReference type="ARBA" id="ARBA00022490"/>
    </source>
</evidence>
<dbReference type="GO" id="GO:0000027">
    <property type="term" value="P:ribosomal large subunit assembly"/>
    <property type="evidence" value="ECO:0007669"/>
    <property type="project" value="InterPro"/>
</dbReference>
<evidence type="ECO:0000256" key="1">
    <source>
        <dbReference type="ARBA" id="ARBA00004046"/>
    </source>
</evidence>
<dbReference type="GO" id="GO:0003723">
    <property type="term" value="F:RNA binding"/>
    <property type="evidence" value="ECO:0007669"/>
    <property type="project" value="TreeGrafter"/>
</dbReference>
<dbReference type="Proteomes" id="UP000298030">
    <property type="component" value="Unassembled WGS sequence"/>
</dbReference>
<evidence type="ECO:0000256" key="5">
    <source>
        <dbReference type="ARBA" id="ARBA00023242"/>
    </source>
</evidence>
<dbReference type="EMBL" id="QPFP01000022">
    <property type="protein sequence ID" value="TEB30706.1"/>
    <property type="molecule type" value="Genomic_DNA"/>
</dbReference>
<keyword evidence="7" id="KW-0812">Transmembrane</keyword>
<keyword evidence="4 6" id="KW-0963">Cytoplasm</keyword>
<keyword evidence="7" id="KW-0472">Membrane</keyword>
<evidence type="ECO:0000256" key="7">
    <source>
        <dbReference type="SAM" id="Phobius"/>
    </source>
</evidence>
<dbReference type="OrthoDB" id="10262308at2759"/>
<accession>A0A4Y7T954</accession>
<keyword evidence="6" id="KW-0690">Ribosome biogenesis</keyword>
<dbReference type="InterPro" id="IPR051742">
    <property type="entry name" value="Ribosome_Assembly_uL10"/>
</dbReference>